<dbReference type="PANTHER" id="PTHR35041">
    <property type="entry name" value="MEDIATOR OF RNA POLYMERASE II TRANSCRIPTION SUBUNIT 1"/>
    <property type="match status" value="1"/>
</dbReference>
<feature type="transmembrane region" description="Helical" evidence="2">
    <location>
        <begin position="183"/>
        <end position="202"/>
    </location>
</feature>
<dbReference type="OrthoDB" id="5322539at2759"/>
<feature type="transmembrane region" description="Helical" evidence="2">
    <location>
        <begin position="79"/>
        <end position="102"/>
    </location>
</feature>
<feature type="region of interest" description="Disordered" evidence="1">
    <location>
        <begin position="1"/>
        <end position="28"/>
    </location>
</feature>
<feature type="transmembrane region" description="Helical" evidence="2">
    <location>
        <begin position="541"/>
        <end position="562"/>
    </location>
</feature>
<evidence type="ECO:0000256" key="2">
    <source>
        <dbReference type="SAM" id="Phobius"/>
    </source>
</evidence>
<reference evidence="3" key="1">
    <citation type="submission" date="2020-01" db="EMBL/GenBank/DDBJ databases">
        <authorList>
            <consortium name="DOE Joint Genome Institute"/>
            <person name="Haridas S."/>
            <person name="Albert R."/>
            <person name="Binder M."/>
            <person name="Bloem J."/>
            <person name="Labutti K."/>
            <person name="Salamov A."/>
            <person name="Andreopoulos B."/>
            <person name="Baker S.E."/>
            <person name="Barry K."/>
            <person name="Bills G."/>
            <person name="Bluhm B.H."/>
            <person name="Cannon C."/>
            <person name="Castanera R."/>
            <person name="Culley D.E."/>
            <person name="Daum C."/>
            <person name="Ezra D."/>
            <person name="Gonzalez J.B."/>
            <person name="Henrissat B."/>
            <person name="Kuo A."/>
            <person name="Liang C."/>
            <person name="Lipzen A."/>
            <person name="Lutzoni F."/>
            <person name="Magnuson J."/>
            <person name="Mondo S."/>
            <person name="Nolan M."/>
            <person name="Ohm R."/>
            <person name="Pangilinan J."/>
            <person name="Park H.-J."/>
            <person name="Ramirez L."/>
            <person name="Alfaro M."/>
            <person name="Sun H."/>
            <person name="Tritt A."/>
            <person name="Yoshinaga Y."/>
            <person name="Zwiers L.-H."/>
            <person name="Turgeon B.G."/>
            <person name="Goodwin S.B."/>
            <person name="Spatafora J.W."/>
            <person name="Crous P.W."/>
            <person name="Grigoriev I.V."/>
        </authorList>
    </citation>
    <scope>NUCLEOTIDE SEQUENCE</scope>
    <source>
        <strain evidence="3">CBS 394.84</strain>
    </source>
</reference>
<evidence type="ECO:0000313" key="3">
    <source>
        <dbReference type="EMBL" id="KAF1843229.1"/>
    </source>
</evidence>
<keyword evidence="4" id="KW-1185">Reference proteome</keyword>
<evidence type="ECO:0000256" key="1">
    <source>
        <dbReference type="SAM" id="MobiDB-lite"/>
    </source>
</evidence>
<dbReference type="PANTHER" id="PTHR35041:SF6">
    <property type="entry name" value="FORMYLMETHIONINE DEFORMYLASE-LIKE PROTEIN-RELATED"/>
    <property type="match status" value="1"/>
</dbReference>
<proteinExistence type="predicted"/>
<keyword evidence="2" id="KW-0812">Transmembrane</keyword>
<dbReference type="Proteomes" id="UP000800039">
    <property type="component" value="Unassembled WGS sequence"/>
</dbReference>
<feature type="region of interest" description="Disordered" evidence="1">
    <location>
        <begin position="41"/>
        <end position="60"/>
    </location>
</feature>
<evidence type="ECO:0000313" key="4">
    <source>
        <dbReference type="Proteomes" id="UP000800039"/>
    </source>
</evidence>
<dbReference type="RefSeq" id="XP_040785792.1">
    <property type="nucleotide sequence ID" value="XM_040937087.1"/>
</dbReference>
<dbReference type="GeneID" id="63854337"/>
<protein>
    <submittedName>
        <fullName evidence="3">Uncharacterized protein</fullName>
    </submittedName>
</protein>
<name>A0A9P4L6F0_9PLEO</name>
<feature type="compositionally biased region" description="Polar residues" evidence="1">
    <location>
        <begin position="407"/>
        <end position="424"/>
    </location>
</feature>
<comment type="caution">
    <text evidence="3">The sequence shown here is derived from an EMBL/GenBank/DDBJ whole genome shotgun (WGS) entry which is preliminary data.</text>
</comment>
<dbReference type="EMBL" id="ML976617">
    <property type="protein sequence ID" value="KAF1843229.1"/>
    <property type="molecule type" value="Genomic_DNA"/>
</dbReference>
<gene>
    <name evidence="3" type="ORF">K460DRAFT_407592</name>
</gene>
<feature type="compositionally biased region" description="Polar residues" evidence="1">
    <location>
        <begin position="43"/>
        <end position="55"/>
    </location>
</feature>
<keyword evidence="2" id="KW-0472">Membrane</keyword>
<keyword evidence="2" id="KW-1133">Transmembrane helix</keyword>
<feature type="transmembrane region" description="Helical" evidence="2">
    <location>
        <begin position="122"/>
        <end position="144"/>
    </location>
</feature>
<sequence length="646" mass="72698">MNGMDESTERLSLPLIGSDEEPSRSQQTVELQLLYDRPDISAVPSTDDASAQMSKEASLPERKRPNVVSRLCTWVHRRLTLVLMLLLPSIALLCAIGHYGFFHSLDKTLTQHRRIRQSHVTTISLVLTTVFKACIVGAVALSFAQHLWRNLREEAHTIGRIEQLFSLRSNPFELTRLRASWEAPLLFSMAIFTWLIPLAVIYPPSALTVSFRAYSTNKDLYVPVLYPLNPSSNLSDDIGPANLRLYNVDRSALDHMSMTYTRPNESLFRPAESILISGKILDFPSPAGENSSYTLEFRGPQLECDEKTIDSDDPEKFTKNHSLTPFTINWVPTKNLTITHLQDLRWYPRSGQPWTGNRTVTYMGTANVLTCKPVSVLYSMDVSYLKGVRQIAYTKHDPYPLRPRTSLRFSNQSKQSSTSLGTPDNSDLVLPNLEAWNNQVKQHLDIWTEWSLMITTLRPLEFSCENDEFLSDSARITLRNGTEVSGIYEARDFNLTEQTMNEYIANVTISALTLKIGKNKTQVNVTEYHTTYDFSAPINLILPYALSLAIGIVFVAIGIWSWSQNGTSAFDGGFLQVMATTVGRTQMEDLAIAHQTSNNGDYKSKELMDLRVRYGELVDAEGVGTGLAAFGTIEETKMLRKGWHSG</sequence>
<dbReference type="AlphaFoldDB" id="A0A9P4L6F0"/>
<organism evidence="3 4">
    <name type="scientific">Cucurbitaria berberidis CBS 394.84</name>
    <dbReference type="NCBI Taxonomy" id="1168544"/>
    <lineage>
        <taxon>Eukaryota</taxon>
        <taxon>Fungi</taxon>
        <taxon>Dikarya</taxon>
        <taxon>Ascomycota</taxon>
        <taxon>Pezizomycotina</taxon>
        <taxon>Dothideomycetes</taxon>
        <taxon>Pleosporomycetidae</taxon>
        <taxon>Pleosporales</taxon>
        <taxon>Pleosporineae</taxon>
        <taxon>Cucurbitariaceae</taxon>
        <taxon>Cucurbitaria</taxon>
    </lineage>
</organism>
<feature type="region of interest" description="Disordered" evidence="1">
    <location>
        <begin position="403"/>
        <end position="424"/>
    </location>
</feature>
<accession>A0A9P4L6F0</accession>